<accession>A4S2J7</accession>
<dbReference type="RefSeq" id="XP_001419543.1">
    <property type="nucleotide sequence ID" value="XM_001419506.1"/>
</dbReference>
<evidence type="ECO:0000313" key="3">
    <source>
        <dbReference type="EMBL" id="ABO97836.1"/>
    </source>
</evidence>
<dbReference type="GeneID" id="5003660"/>
<dbReference type="KEGG" id="olu:OSTLU_33476"/>
<dbReference type="Pfam" id="PF01833">
    <property type="entry name" value="TIG"/>
    <property type="match status" value="1"/>
</dbReference>
<evidence type="ECO:0000256" key="1">
    <source>
        <dbReference type="SAM" id="SignalP"/>
    </source>
</evidence>
<dbReference type="Gramene" id="ABO97836">
    <property type="protein sequence ID" value="ABO97836"/>
    <property type="gene ID" value="OSTLU_33476"/>
</dbReference>
<dbReference type="Gene3D" id="2.60.40.10">
    <property type="entry name" value="Immunoglobulins"/>
    <property type="match status" value="1"/>
</dbReference>
<feature type="chain" id="PRO_5002673036" description="IPT/TIG domain-containing protein" evidence="1">
    <location>
        <begin position="33"/>
        <end position="684"/>
    </location>
</feature>
<dbReference type="AlphaFoldDB" id="A4S2J7"/>
<protein>
    <recommendedName>
        <fullName evidence="2">IPT/TIG domain-containing protein</fullName>
    </recommendedName>
</protein>
<dbReference type="CDD" id="cd00603">
    <property type="entry name" value="IPT_PCSR"/>
    <property type="match status" value="1"/>
</dbReference>
<dbReference type="HOGENOM" id="CLU_402486_0_0_1"/>
<dbReference type="InterPro" id="IPR013783">
    <property type="entry name" value="Ig-like_fold"/>
</dbReference>
<dbReference type="Proteomes" id="UP000001568">
    <property type="component" value="Chromosome 9"/>
</dbReference>
<evidence type="ECO:0000313" key="4">
    <source>
        <dbReference type="Proteomes" id="UP000001568"/>
    </source>
</evidence>
<organism evidence="3 4">
    <name type="scientific">Ostreococcus lucimarinus (strain CCE9901)</name>
    <dbReference type="NCBI Taxonomy" id="436017"/>
    <lineage>
        <taxon>Eukaryota</taxon>
        <taxon>Viridiplantae</taxon>
        <taxon>Chlorophyta</taxon>
        <taxon>Mamiellophyceae</taxon>
        <taxon>Mamiellales</taxon>
        <taxon>Bathycoccaceae</taxon>
        <taxon>Ostreococcus</taxon>
    </lineage>
</organism>
<reference evidence="3 4" key="1">
    <citation type="journal article" date="2007" name="Proc. Natl. Acad. Sci. U.S.A.">
        <title>The tiny eukaryote Ostreococcus provides genomic insights into the paradox of plankton speciation.</title>
        <authorList>
            <person name="Palenik B."/>
            <person name="Grimwood J."/>
            <person name="Aerts A."/>
            <person name="Rouze P."/>
            <person name="Salamov A."/>
            <person name="Putnam N."/>
            <person name="Dupont C."/>
            <person name="Jorgensen R."/>
            <person name="Derelle E."/>
            <person name="Rombauts S."/>
            <person name="Zhou K."/>
            <person name="Otillar R."/>
            <person name="Merchant S.S."/>
            <person name="Podell S."/>
            <person name="Gaasterland T."/>
            <person name="Napoli C."/>
            <person name="Gendler K."/>
            <person name="Manuell A."/>
            <person name="Tai V."/>
            <person name="Vallon O."/>
            <person name="Piganeau G."/>
            <person name="Jancek S."/>
            <person name="Heijde M."/>
            <person name="Jabbari K."/>
            <person name="Bowler C."/>
            <person name="Lohr M."/>
            <person name="Robbens S."/>
            <person name="Werner G."/>
            <person name="Dubchak I."/>
            <person name="Pazour G.J."/>
            <person name="Ren Q."/>
            <person name="Paulsen I."/>
            <person name="Delwiche C."/>
            <person name="Schmutz J."/>
            <person name="Rokhsar D."/>
            <person name="Van de Peer Y."/>
            <person name="Moreau H."/>
            <person name="Grigoriev I.V."/>
        </authorList>
    </citation>
    <scope>NUCLEOTIDE SEQUENCE [LARGE SCALE GENOMIC DNA]</scope>
    <source>
        <strain evidence="3 4">CCE9901</strain>
    </source>
</reference>
<name>A4S2J7_OSTLU</name>
<feature type="domain" description="IPT/TIG" evidence="2">
    <location>
        <begin position="471"/>
        <end position="542"/>
    </location>
</feature>
<dbReference type="InterPro" id="IPR002909">
    <property type="entry name" value="IPT_dom"/>
</dbReference>
<dbReference type="OMA" id="YKENYWL"/>
<gene>
    <name evidence="3" type="ORF">OSTLU_33476</name>
</gene>
<evidence type="ECO:0000259" key="2">
    <source>
        <dbReference type="Pfam" id="PF01833"/>
    </source>
</evidence>
<dbReference type="OrthoDB" id="10422138at2759"/>
<dbReference type="EMBL" id="CP000589">
    <property type="protein sequence ID" value="ABO97836.1"/>
    <property type="molecule type" value="Genomic_DNA"/>
</dbReference>
<feature type="signal peptide" evidence="1">
    <location>
        <begin position="1"/>
        <end position="32"/>
    </location>
</feature>
<keyword evidence="4" id="KW-1185">Reference proteome</keyword>
<sequence>MRRRARERDRARSAAASRVVALALALAGAANARARAANAGGGGRPSFEAAVLPPSAFAGRTSAVTVHGLNFLPGRDAACADCNANGAATTRCAFGDARDNGAVSAFDGSDASAFECAVNAVDGATGTPRLGFARGSWSANGGYDWAVFGGESGGGEDGSVHFMKIPSVDDVIASVAPMGMPTYATGGDFARGALGCYFESRNDAGSWVMRATGTAAEAAEHRGLFVSSALYRCESPTYERTTPSKATLARFAVGVLGNDGGSLTNVVSYKENYWLTPGAATVSSGTYGLTGGETISVGVSDSDGDWANIGCLVGTTRVSARSVSTSTVTCVAPARAEDDIANVPIMVGVRYAEQSASVVTRSTDVTTYSGGTPKPTSPYELLNDELFLFGRGKQVMQVSSEEDFTCVLTTVVDNVTSVFKSTTANASPFDQILNCLLPLNVEVGFVAMGITGGKYEGVTQVMFVDPPRAISASPRRSPSEGGGIVWVYGSNLNAGTDPYSSCVFTADESSSFKWAVGTGARASSALVACELPPAASVVVQNNQRTTAVAVVMRPASASANALDSGASIEYAVNVASASISPVRGSLEGGTPVRLDPTMTWVVSQSSSGTPDTDDFGTGGCRFSAVTVSARVADSGAIECVSPSLGNFPYANAPVAIAVDWRTSSSPLVFFTSTNTFLNFSYVRF</sequence>
<keyword evidence="1" id="KW-0732">Signal</keyword>
<proteinExistence type="predicted"/>